<dbReference type="EMBL" id="JACIBY010000020">
    <property type="protein sequence ID" value="MBB3841670.1"/>
    <property type="molecule type" value="Genomic_DNA"/>
</dbReference>
<feature type="domain" description="Fibronectin type-III" evidence="3">
    <location>
        <begin position="23"/>
        <end position="113"/>
    </location>
</feature>
<dbReference type="RefSeq" id="WP_183979486.1">
    <property type="nucleotide sequence ID" value="NZ_JACIBY010000020.1"/>
</dbReference>
<feature type="domain" description="Fibronectin type-III" evidence="3">
    <location>
        <begin position="114"/>
        <end position="207"/>
    </location>
</feature>
<dbReference type="Pfam" id="PF00041">
    <property type="entry name" value="fn3"/>
    <property type="match status" value="5"/>
</dbReference>
<dbReference type="AlphaFoldDB" id="A0A7W5ZQ82"/>
<dbReference type="Proteomes" id="UP000541352">
    <property type="component" value="Unassembled WGS sequence"/>
</dbReference>
<feature type="non-terminal residue" evidence="4">
    <location>
        <position position="619"/>
    </location>
</feature>
<evidence type="ECO:0000313" key="5">
    <source>
        <dbReference type="Proteomes" id="UP000541352"/>
    </source>
</evidence>
<accession>A0A7W5ZQ82</accession>
<dbReference type="PROSITE" id="PS50853">
    <property type="entry name" value="FN3"/>
    <property type="match status" value="6"/>
</dbReference>
<protein>
    <submittedName>
        <fullName evidence="4">Titin</fullName>
        <ecNumber evidence="4">2.7.11.1</ecNumber>
    </submittedName>
</protein>
<organism evidence="4 5">
    <name type="scientific">Runella defluvii</name>
    <dbReference type="NCBI Taxonomy" id="370973"/>
    <lineage>
        <taxon>Bacteria</taxon>
        <taxon>Pseudomonadati</taxon>
        <taxon>Bacteroidota</taxon>
        <taxon>Cytophagia</taxon>
        <taxon>Cytophagales</taxon>
        <taxon>Spirosomataceae</taxon>
        <taxon>Runella</taxon>
    </lineage>
</organism>
<proteinExistence type="predicted"/>
<sequence>MSKTFIWLLISLAICIQCYAQVAPTDFKVSETTTSTVSLAWTHDGKNVDKFLIERKPLDGNTYTKVSEPKSTDRAFVDTSLPPNTQFQYRIYAVLSGKNSTPTALITGWTLSTAPVLSTPVVISATQINVAWTSNLTSGQFELQYANNANFSNPVTPPLTSSRSYSLTGLLPNTNYFIRVRVSKQTTPAALNYSDWSVTQAKTLDPTPAIPTGLAITGKAETSIGISWNAVKAADLYEIRYSTDKAFARGVESVELDASKTSSKIINLTSGSTYYIQVRAKTTVNKTQYASGWSNIVSATTDVSAPAKPSIPSLQASADGTQVTVTWKDNSSNETGFDIEWGDTPAYGKSASVGVNVTSYTVSGLIPCKTFYVQVRSKNSGGNSDWELNKTDLIPPLPTAPSELSATATNNLGEIKFKWNDNSNNEESFEFEYDLKADFSAAQSTKFGVGVTTGSLNGLKENTVYYLRIRAKNCTGASGWNGTSIKTSGKPVAPSKLVITFQGTNQIDMSWTDNSDNETSFEIERSTDKTTFVKIDEISANVMSYSNKGLTPSTQYYYRVRAKNTFGFSDYSNVIDPITLSPPVSVPKSPSDLSLTVVSSSQIDLKWVDNSDNEVVFEI</sequence>
<feature type="chain" id="PRO_5030778395" evidence="2">
    <location>
        <begin position="21"/>
        <end position="619"/>
    </location>
</feature>
<dbReference type="InterPro" id="IPR036116">
    <property type="entry name" value="FN3_sf"/>
</dbReference>
<evidence type="ECO:0000259" key="3">
    <source>
        <dbReference type="PROSITE" id="PS50853"/>
    </source>
</evidence>
<feature type="domain" description="Fibronectin type-III" evidence="3">
    <location>
        <begin position="210"/>
        <end position="304"/>
    </location>
</feature>
<keyword evidence="1" id="KW-0677">Repeat</keyword>
<dbReference type="CDD" id="cd00063">
    <property type="entry name" value="FN3"/>
    <property type="match status" value="6"/>
</dbReference>
<keyword evidence="5" id="KW-1185">Reference proteome</keyword>
<evidence type="ECO:0000313" key="4">
    <source>
        <dbReference type="EMBL" id="MBB3841670.1"/>
    </source>
</evidence>
<comment type="caution">
    <text evidence="4">The sequence shown here is derived from an EMBL/GenBank/DDBJ whole genome shotgun (WGS) entry which is preliminary data.</text>
</comment>
<keyword evidence="4" id="KW-0808">Transferase</keyword>
<dbReference type="InterPro" id="IPR050991">
    <property type="entry name" value="ECM_Regulatory_Proteins"/>
</dbReference>
<feature type="domain" description="Fibronectin type-III" evidence="3">
    <location>
        <begin position="493"/>
        <end position="583"/>
    </location>
</feature>
<dbReference type="Gene3D" id="2.60.40.10">
    <property type="entry name" value="Immunoglobulins"/>
    <property type="match status" value="6"/>
</dbReference>
<dbReference type="EC" id="2.7.11.1" evidence="4"/>
<evidence type="ECO:0000256" key="1">
    <source>
        <dbReference type="ARBA" id="ARBA00022737"/>
    </source>
</evidence>
<keyword evidence="2" id="KW-0732">Signal</keyword>
<reference evidence="4 5" key="1">
    <citation type="submission" date="2020-08" db="EMBL/GenBank/DDBJ databases">
        <title>Genomic Encyclopedia of Type Strains, Phase IV (KMG-IV): sequencing the most valuable type-strain genomes for metagenomic binning, comparative biology and taxonomic classification.</title>
        <authorList>
            <person name="Goeker M."/>
        </authorList>
    </citation>
    <scope>NUCLEOTIDE SEQUENCE [LARGE SCALE GENOMIC DNA]</scope>
    <source>
        <strain evidence="4 5">DSM 17976</strain>
    </source>
</reference>
<dbReference type="SMART" id="SM00060">
    <property type="entry name" value="FN3"/>
    <property type="match status" value="6"/>
</dbReference>
<dbReference type="PANTHER" id="PTHR46708:SF2">
    <property type="entry name" value="FIBRONECTIN TYPE-III DOMAIN-CONTAINING PROTEIN"/>
    <property type="match status" value="1"/>
</dbReference>
<evidence type="ECO:0000256" key="2">
    <source>
        <dbReference type="SAM" id="SignalP"/>
    </source>
</evidence>
<gene>
    <name evidence="4" type="ORF">FHS57_005699</name>
</gene>
<feature type="domain" description="Fibronectin type-III" evidence="3">
    <location>
        <begin position="400"/>
        <end position="491"/>
    </location>
</feature>
<dbReference type="PANTHER" id="PTHR46708">
    <property type="entry name" value="TENASCIN"/>
    <property type="match status" value="1"/>
</dbReference>
<dbReference type="SUPFAM" id="SSF49265">
    <property type="entry name" value="Fibronectin type III"/>
    <property type="match status" value="3"/>
</dbReference>
<dbReference type="InterPro" id="IPR013783">
    <property type="entry name" value="Ig-like_fold"/>
</dbReference>
<feature type="domain" description="Fibronectin type-III" evidence="3">
    <location>
        <begin position="308"/>
        <end position="397"/>
    </location>
</feature>
<dbReference type="InterPro" id="IPR003961">
    <property type="entry name" value="FN3_dom"/>
</dbReference>
<feature type="signal peptide" evidence="2">
    <location>
        <begin position="1"/>
        <end position="20"/>
    </location>
</feature>
<dbReference type="GO" id="GO:0004674">
    <property type="term" value="F:protein serine/threonine kinase activity"/>
    <property type="evidence" value="ECO:0007669"/>
    <property type="project" value="UniProtKB-EC"/>
</dbReference>
<name>A0A7W5ZQ82_9BACT</name>